<evidence type="ECO:0000313" key="8">
    <source>
        <dbReference type="Proteomes" id="UP001235720"/>
    </source>
</evidence>
<keyword evidence="2" id="KW-1003">Cell membrane</keyword>
<feature type="transmembrane region" description="Helical" evidence="6">
    <location>
        <begin position="162"/>
        <end position="181"/>
    </location>
</feature>
<evidence type="ECO:0000256" key="1">
    <source>
        <dbReference type="ARBA" id="ARBA00004651"/>
    </source>
</evidence>
<feature type="transmembrane region" description="Helical" evidence="6">
    <location>
        <begin position="225"/>
        <end position="246"/>
    </location>
</feature>
<feature type="transmembrane region" description="Helical" evidence="6">
    <location>
        <begin position="193"/>
        <end position="213"/>
    </location>
</feature>
<evidence type="ECO:0000256" key="2">
    <source>
        <dbReference type="ARBA" id="ARBA00022475"/>
    </source>
</evidence>
<dbReference type="RefSeq" id="WP_289469136.1">
    <property type="nucleotide sequence ID" value="NZ_JAUCMM010000001.1"/>
</dbReference>
<sequence length="330" mass="36448">MPPGRPVALVLRVRPVPLVRLVRLVPLVRLVRPVSWRSPTPEPAEFWSTWHVDPLAAVQLAIAVVTYGWWLVGARRRGARWSTWRSLSFLVALVLFAVLQFGIVGRYDQELRWAFTLRLALLFFAVPTFAALAAPVSLLRLGGPARWSAAADRVMHSRPVRVLGNAIVAPVVGLVLFAVLLTPLSAGIRESGVWAALITVLVPALGFTVLGPLSEPGVLRSSTFVTVEFLLAFVELLLDAVPGIVLRVSNHVLDGSLVHAVGQPWFPSPLRDQHLAGDLLWFIAEVADVPVLVMLFVRWQRTDRREARSVDALSDEEMAELTRAHLQRRG</sequence>
<evidence type="ECO:0000313" key="7">
    <source>
        <dbReference type="EMBL" id="MDM7887408.1"/>
    </source>
</evidence>
<name>A0ABT7TCV6_9MICO</name>
<protein>
    <submittedName>
        <fullName evidence="7">Cytochrome c oxidase assembly protein</fullName>
    </submittedName>
</protein>
<dbReference type="Pfam" id="PF09678">
    <property type="entry name" value="Caa3_CtaG"/>
    <property type="match status" value="1"/>
</dbReference>
<feature type="transmembrane region" description="Helical" evidence="6">
    <location>
        <begin position="279"/>
        <end position="299"/>
    </location>
</feature>
<dbReference type="InterPro" id="IPR019108">
    <property type="entry name" value="Caa3_assmbl_CtaG-rel"/>
</dbReference>
<gene>
    <name evidence="7" type="ORF">QUG98_02975</name>
</gene>
<keyword evidence="5 6" id="KW-0472">Membrane</keyword>
<comment type="subcellular location">
    <subcellularLocation>
        <location evidence="1">Cell membrane</location>
        <topology evidence="1">Multi-pass membrane protein</topology>
    </subcellularLocation>
</comment>
<dbReference type="EMBL" id="JAUCMM010000001">
    <property type="protein sequence ID" value="MDM7887408.1"/>
    <property type="molecule type" value="Genomic_DNA"/>
</dbReference>
<accession>A0ABT7TCV6</accession>
<keyword evidence="4 6" id="KW-1133">Transmembrane helix</keyword>
<proteinExistence type="predicted"/>
<keyword evidence="8" id="KW-1185">Reference proteome</keyword>
<evidence type="ECO:0000256" key="6">
    <source>
        <dbReference type="SAM" id="Phobius"/>
    </source>
</evidence>
<feature type="transmembrane region" description="Helical" evidence="6">
    <location>
        <begin position="119"/>
        <end position="141"/>
    </location>
</feature>
<organism evidence="7 8">
    <name type="scientific">Curtobacterium subtropicum</name>
    <dbReference type="NCBI Taxonomy" id="3055138"/>
    <lineage>
        <taxon>Bacteria</taxon>
        <taxon>Bacillati</taxon>
        <taxon>Actinomycetota</taxon>
        <taxon>Actinomycetes</taxon>
        <taxon>Micrococcales</taxon>
        <taxon>Microbacteriaceae</taxon>
        <taxon>Curtobacterium</taxon>
    </lineage>
</organism>
<comment type="caution">
    <text evidence="7">The sequence shown here is derived from an EMBL/GenBank/DDBJ whole genome shotgun (WGS) entry which is preliminary data.</text>
</comment>
<evidence type="ECO:0000256" key="5">
    <source>
        <dbReference type="ARBA" id="ARBA00023136"/>
    </source>
</evidence>
<dbReference type="Proteomes" id="UP001235720">
    <property type="component" value="Unassembled WGS sequence"/>
</dbReference>
<reference evidence="7 8" key="1">
    <citation type="submission" date="2023-06" db="EMBL/GenBank/DDBJ databases">
        <authorList>
            <person name="Feng G."/>
            <person name="Li J."/>
            <person name="Zhu H."/>
        </authorList>
    </citation>
    <scope>NUCLEOTIDE SEQUENCE [LARGE SCALE GENOMIC DNA]</scope>
    <source>
        <strain evidence="7 8">RHCJP20</strain>
    </source>
</reference>
<evidence type="ECO:0000256" key="4">
    <source>
        <dbReference type="ARBA" id="ARBA00022989"/>
    </source>
</evidence>
<evidence type="ECO:0000256" key="3">
    <source>
        <dbReference type="ARBA" id="ARBA00022692"/>
    </source>
</evidence>
<feature type="transmembrane region" description="Helical" evidence="6">
    <location>
        <begin position="86"/>
        <end position="107"/>
    </location>
</feature>
<feature type="transmembrane region" description="Helical" evidence="6">
    <location>
        <begin position="55"/>
        <end position="74"/>
    </location>
</feature>
<keyword evidence="3 6" id="KW-0812">Transmembrane</keyword>